<accession>A0ABN9QW41</accession>
<dbReference type="EMBL" id="CAUYUJ010004398">
    <property type="protein sequence ID" value="CAK0809386.1"/>
    <property type="molecule type" value="Genomic_DNA"/>
</dbReference>
<reference evidence="2" key="1">
    <citation type="submission" date="2023-10" db="EMBL/GenBank/DDBJ databases">
        <authorList>
            <person name="Chen Y."/>
            <person name="Shah S."/>
            <person name="Dougan E. K."/>
            <person name="Thang M."/>
            <person name="Chan C."/>
        </authorList>
    </citation>
    <scope>NUCLEOTIDE SEQUENCE [LARGE SCALE GENOMIC DNA]</scope>
</reference>
<evidence type="ECO:0000313" key="2">
    <source>
        <dbReference type="EMBL" id="CAK0809386.1"/>
    </source>
</evidence>
<evidence type="ECO:0000256" key="1">
    <source>
        <dbReference type="SAM" id="MobiDB-lite"/>
    </source>
</evidence>
<gene>
    <name evidence="2" type="ORF">PCOR1329_LOCUS14655</name>
</gene>
<name>A0ABN9QW41_9DINO</name>
<feature type="non-terminal residue" evidence="2">
    <location>
        <position position="1"/>
    </location>
</feature>
<comment type="caution">
    <text evidence="2">The sequence shown here is derived from an EMBL/GenBank/DDBJ whole genome shotgun (WGS) entry which is preliminary data.</text>
</comment>
<evidence type="ECO:0000313" key="3">
    <source>
        <dbReference type="Proteomes" id="UP001189429"/>
    </source>
</evidence>
<feature type="compositionally biased region" description="Low complexity" evidence="1">
    <location>
        <begin position="51"/>
        <end position="61"/>
    </location>
</feature>
<dbReference type="Proteomes" id="UP001189429">
    <property type="component" value="Unassembled WGS sequence"/>
</dbReference>
<proteinExistence type="predicted"/>
<feature type="non-terminal residue" evidence="2">
    <location>
        <position position="110"/>
    </location>
</feature>
<keyword evidence="3" id="KW-1185">Reference proteome</keyword>
<organism evidence="2 3">
    <name type="scientific">Prorocentrum cordatum</name>
    <dbReference type="NCBI Taxonomy" id="2364126"/>
    <lineage>
        <taxon>Eukaryota</taxon>
        <taxon>Sar</taxon>
        <taxon>Alveolata</taxon>
        <taxon>Dinophyceae</taxon>
        <taxon>Prorocentrales</taxon>
        <taxon>Prorocentraceae</taxon>
        <taxon>Prorocentrum</taxon>
    </lineage>
</organism>
<protein>
    <submittedName>
        <fullName evidence="2">Uncharacterized protein</fullName>
    </submittedName>
</protein>
<feature type="region of interest" description="Disordered" evidence="1">
    <location>
        <begin position="27"/>
        <end position="61"/>
    </location>
</feature>
<sequence length="110" mass="11704">EDPALEKAAALVRAGGLSKVRQLLASRGRAPGTAETLAELRGPARRPPLPTAALPPAARAFRPARPVELDRRIWTERARSTPKGSSGSLSGASFELLKLALDEDDTLELQ</sequence>